<feature type="compositionally biased region" description="Basic and acidic residues" evidence="1">
    <location>
        <begin position="127"/>
        <end position="142"/>
    </location>
</feature>
<feature type="compositionally biased region" description="Acidic residues" evidence="1">
    <location>
        <begin position="331"/>
        <end position="348"/>
    </location>
</feature>
<keyword evidence="4" id="KW-1185">Reference proteome</keyword>
<dbReference type="SMART" id="SM00228">
    <property type="entry name" value="PDZ"/>
    <property type="match status" value="1"/>
</dbReference>
<feature type="compositionally biased region" description="Acidic residues" evidence="1">
    <location>
        <begin position="529"/>
        <end position="538"/>
    </location>
</feature>
<sequence>MSSSLTRSWSDRSHCRIQKCWFPLRVCWDTGRLGMKLVEQDGVLVVRRTQKGTWADEMKLRIGDELVSINGQAVSQMMEQECRDTLLWRRPLRLTFARLCRASATPRLRNRLDQALQFSQSQLQDAPPRRPTTEVARSRAESVEVQGGLEEVEEKTVNTVVTQLWGNLQDGPAPPVPSCEQMEAETEDSQIEPPDISGPSHPPEQLPERSEVDTSLEEHDKVSAAPSSFAADYLDDDFENDDEFDEESAEQVDAHEQGGYPSSGERTATAGHLEQKEKTKQMEAEDSQIEPPDNSGPSHPPEQLPERSEVDTSLEEHDKVSAAPSSFAADYLDDDFENDDEFNEESAEQVDAHEQGGYPSSGERTATAGHLEQKDSQIEPPDNSGPSHPPEQLPERSEADASSVAPSSFLPDYLEDDFENDDEFDEESAEPQFARHQDVFQDSQGKVDDKKAQVSDRKVVFADEQLSRSQNLGLRGREIDENPPEPDIEEIQAHPAFARQVSFSSDVGEDSNKAKMRKGTAFVRADSLPESEEDDEEAPAAASERKVSFSHEAGVDSETARAIRRGTGFVATENLPESEDEEDEAPAAASERKVSFSHAGFTRRL</sequence>
<feature type="compositionally biased region" description="Basic and acidic residues" evidence="1">
    <location>
        <begin position="433"/>
        <end position="461"/>
    </location>
</feature>
<feature type="region of interest" description="Disordered" evidence="1">
    <location>
        <begin position="119"/>
        <end position="149"/>
    </location>
</feature>
<feature type="compositionally biased region" description="Basic and acidic residues" evidence="1">
    <location>
        <begin position="304"/>
        <end position="320"/>
    </location>
</feature>
<feature type="compositionally biased region" description="Basic and acidic residues" evidence="1">
    <location>
        <begin position="273"/>
        <end position="283"/>
    </location>
</feature>
<reference evidence="3 4" key="1">
    <citation type="submission" date="2024-02" db="EMBL/GenBank/DDBJ databases">
        <authorList>
            <person name="Chen Y."/>
            <person name="Shah S."/>
            <person name="Dougan E. K."/>
            <person name="Thang M."/>
            <person name="Chan C."/>
        </authorList>
    </citation>
    <scope>NUCLEOTIDE SEQUENCE [LARGE SCALE GENOMIC DNA]</scope>
</reference>
<protein>
    <recommendedName>
        <fullName evidence="2">PDZ domain-containing protein</fullName>
    </recommendedName>
</protein>
<dbReference type="SUPFAM" id="SSF50156">
    <property type="entry name" value="PDZ domain-like"/>
    <property type="match status" value="1"/>
</dbReference>
<feature type="compositionally biased region" description="Acidic residues" evidence="1">
    <location>
        <begin position="413"/>
        <end position="429"/>
    </location>
</feature>
<accession>A0ABP0HCC9</accession>
<dbReference type="PROSITE" id="PS50106">
    <property type="entry name" value="PDZ"/>
    <property type="match status" value="1"/>
</dbReference>
<evidence type="ECO:0000256" key="1">
    <source>
        <dbReference type="SAM" id="MobiDB-lite"/>
    </source>
</evidence>
<feature type="region of interest" description="Disordered" evidence="1">
    <location>
        <begin position="166"/>
        <end position="487"/>
    </location>
</feature>
<comment type="caution">
    <text evidence="3">The sequence shown here is derived from an EMBL/GenBank/DDBJ whole genome shotgun (WGS) entry which is preliminary data.</text>
</comment>
<dbReference type="EMBL" id="CAXAMN010000270">
    <property type="protein sequence ID" value="CAK8987398.1"/>
    <property type="molecule type" value="Genomic_DNA"/>
</dbReference>
<evidence type="ECO:0000313" key="4">
    <source>
        <dbReference type="Proteomes" id="UP001642484"/>
    </source>
</evidence>
<feature type="compositionally biased region" description="Basic and acidic residues" evidence="1">
    <location>
        <begin position="206"/>
        <end position="222"/>
    </location>
</feature>
<gene>
    <name evidence="3" type="ORF">CCMP2556_LOCUS860</name>
</gene>
<name>A0ABP0HCC9_9DINO</name>
<dbReference type="CDD" id="cd00136">
    <property type="entry name" value="PDZ_canonical"/>
    <property type="match status" value="1"/>
</dbReference>
<evidence type="ECO:0000259" key="2">
    <source>
        <dbReference type="PROSITE" id="PS50106"/>
    </source>
</evidence>
<organism evidence="3 4">
    <name type="scientific">Durusdinium trenchii</name>
    <dbReference type="NCBI Taxonomy" id="1381693"/>
    <lineage>
        <taxon>Eukaryota</taxon>
        <taxon>Sar</taxon>
        <taxon>Alveolata</taxon>
        <taxon>Dinophyceae</taxon>
        <taxon>Suessiales</taxon>
        <taxon>Symbiodiniaceae</taxon>
        <taxon>Durusdinium</taxon>
    </lineage>
</organism>
<feature type="region of interest" description="Disordered" evidence="1">
    <location>
        <begin position="503"/>
        <end position="605"/>
    </location>
</feature>
<evidence type="ECO:0000313" key="3">
    <source>
        <dbReference type="EMBL" id="CAK8987398.1"/>
    </source>
</evidence>
<dbReference type="Gene3D" id="2.30.42.10">
    <property type="match status" value="1"/>
</dbReference>
<dbReference type="InterPro" id="IPR001478">
    <property type="entry name" value="PDZ"/>
</dbReference>
<feature type="compositionally biased region" description="Acidic residues" evidence="1">
    <location>
        <begin position="576"/>
        <end position="585"/>
    </location>
</feature>
<feature type="domain" description="PDZ" evidence="2">
    <location>
        <begin position="31"/>
        <end position="86"/>
    </location>
</feature>
<feature type="compositionally biased region" description="Acidic residues" evidence="1">
    <location>
        <begin position="233"/>
        <end position="250"/>
    </location>
</feature>
<dbReference type="Pfam" id="PF00595">
    <property type="entry name" value="PDZ"/>
    <property type="match status" value="1"/>
</dbReference>
<dbReference type="InterPro" id="IPR036034">
    <property type="entry name" value="PDZ_sf"/>
</dbReference>
<dbReference type="Proteomes" id="UP001642484">
    <property type="component" value="Unassembled WGS sequence"/>
</dbReference>
<proteinExistence type="predicted"/>